<dbReference type="EMBL" id="HBIN01021921">
    <property type="protein sequence ID" value="CAE0446829.1"/>
    <property type="molecule type" value="Transcribed_RNA"/>
</dbReference>
<sequence>MVNFGAHLAASQVKGWEKYYVDYDALRAACSKESQCSIDEFFSLWKFELDKAQAFFEKISRETLKSLISLRSSNALADRLCCSLPGLSKSLNRGYNDTISEISLDLDDLEKGLQEVISKSLPLFDNRRQFCLLNVEALRKSASKCSKYLDSRMGDHLFALLSMSPMASSLAYDFGANLSAIIHEIEENKCRNLENATTKSNDQRELINRKQINGRSGSQDSIYDELDSPFDLLCVMMNNMDPEVKKRLVSHRGFHSTQDRLERPLENTLAAYEQAWAAGVHYCECDVTLTLDQRIVLCHDPELYRLAHNKVKTSKSEVSKGILPITQLTFDELLTFPLKNGSHAPLLEDVLRSARRVGPEAKLIIEIKSGVHGSKVASTLCYMLCASPELLSHVAVIMSFDLYIVHNFCKFFDAELATVECTRPKVLFLTKNPDDTGVEHEMALDWHGSGAEEIIDQLEGYARQGNTCLDGFYVQYHSSMLTESSKTTKLMKELSKKYIIGVWGGKGDPDDVNTCKALARLGCHFLNTDIPYDFITDLE</sequence>
<organism evidence="9">
    <name type="scientific">Aplanochytrium stocchinoi</name>
    <dbReference type="NCBI Taxonomy" id="215587"/>
    <lineage>
        <taxon>Eukaryota</taxon>
        <taxon>Sar</taxon>
        <taxon>Stramenopiles</taxon>
        <taxon>Bigyra</taxon>
        <taxon>Labyrinthulomycetes</taxon>
        <taxon>Thraustochytrida</taxon>
        <taxon>Thraustochytriidae</taxon>
        <taxon>Aplanochytrium</taxon>
    </lineage>
</organism>
<dbReference type="GO" id="GO:0005737">
    <property type="term" value="C:cytoplasm"/>
    <property type="evidence" value="ECO:0007669"/>
    <property type="project" value="UniProtKB-ARBA"/>
</dbReference>
<evidence type="ECO:0000256" key="5">
    <source>
        <dbReference type="ARBA" id="ARBA00022989"/>
    </source>
</evidence>
<dbReference type="GO" id="GO:0046475">
    <property type="term" value="P:glycerophospholipid catabolic process"/>
    <property type="evidence" value="ECO:0007669"/>
    <property type="project" value="TreeGrafter"/>
</dbReference>
<dbReference type="PANTHER" id="PTHR42758">
    <property type="entry name" value="PHOSPHATIDYLGLYCEROL PHOSPHOLIPASE C"/>
    <property type="match status" value="1"/>
</dbReference>
<evidence type="ECO:0000313" key="9">
    <source>
        <dbReference type="EMBL" id="CAE0446829.1"/>
    </source>
</evidence>
<dbReference type="GO" id="GO:0016020">
    <property type="term" value="C:membrane"/>
    <property type="evidence" value="ECO:0007669"/>
    <property type="project" value="UniProtKB-SubCell"/>
</dbReference>
<dbReference type="AlphaFoldDB" id="A0A7S3V285"/>
<dbReference type="PROSITE" id="PS51704">
    <property type="entry name" value="GP_PDE"/>
    <property type="match status" value="1"/>
</dbReference>
<evidence type="ECO:0000256" key="2">
    <source>
        <dbReference type="ARBA" id="ARBA00007277"/>
    </source>
</evidence>
<dbReference type="PANTHER" id="PTHR42758:SF2">
    <property type="entry name" value="PHOSPHATIDYLGLYCEROL PHOSPHOLIPASE C"/>
    <property type="match status" value="1"/>
</dbReference>
<evidence type="ECO:0000259" key="8">
    <source>
        <dbReference type="PROSITE" id="PS51704"/>
    </source>
</evidence>
<evidence type="ECO:0000256" key="6">
    <source>
        <dbReference type="ARBA" id="ARBA00023098"/>
    </source>
</evidence>
<keyword evidence="6" id="KW-0443">Lipid metabolism</keyword>
<dbReference type="Pfam" id="PF03009">
    <property type="entry name" value="GDPD"/>
    <property type="match status" value="1"/>
</dbReference>
<keyword evidence="4" id="KW-0378">Hydrolase</keyword>
<keyword evidence="5" id="KW-1133">Transmembrane helix</keyword>
<reference evidence="9" key="1">
    <citation type="submission" date="2021-01" db="EMBL/GenBank/DDBJ databases">
        <authorList>
            <person name="Corre E."/>
            <person name="Pelletier E."/>
            <person name="Niang G."/>
            <person name="Scheremetjew M."/>
            <person name="Finn R."/>
            <person name="Kale V."/>
            <person name="Holt S."/>
            <person name="Cochrane G."/>
            <person name="Meng A."/>
            <person name="Brown T."/>
            <person name="Cohen L."/>
        </authorList>
    </citation>
    <scope>NUCLEOTIDE SEQUENCE</scope>
    <source>
        <strain evidence="9">GSBS06</strain>
    </source>
</reference>
<proteinExistence type="inferred from homology"/>
<comment type="similarity">
    <text evidence="2">Belongs to the glycerophosphoryl diester phosphodiesterase family.</text>
</comment>
<dbReference type="InterPro" id="IPR030395">
    <property type="entry name" value="GP_PDE_dom"/>
</dbReference>
<evidence type="ECO:0000256" key="3">
    <source>
        <dbReference type="ARBA" id="ARBA00022692"/>
    </source>
</evidence>
<name>A0A7S3V285_9STRA</name>
<evidence type="ECO:0000256" key="7">
    <source>
        <dbReference type="ARBA" id="ARBA00023136"/>
    </source>
</evidence>
<comment type="subcellular location">
    <subcellularLocation>
        <location evidence="1">Membrane</location>
    </subcellularLocation>
</comment>
<evidence type="ECO:0000256" key="4">
    <source>
        <dbReference type="ARBA" id="ARBA00022801"/>
    </source>
</evidence>
<gene>
    <name evidence="9" type="ORF">ASTO00021_LOCUS16820</name>
</gene>
<evidence type="ECO:0000256" key="1">
    <source>
        <dbReference type="ARBA" id="ARBA00004370"/>
    </source>
</evidence>
<dbReference type="GO" id="GO:0008081">
    <property type="term" value="F:phosphoric diester hydrolase activity"/>
    <property type="evidence" value="ECO:0007669"/>
    <property type="project" value="InterPro"/>
</dbReference>
<dbReference type="Gene3D" id="3.20.20.190">
    <property type="entry name" value="Phosphatidylinositol (PI) phosphodiesterase"/>
    <property type="match status" value="1"/>
</dbReference>
<dbReference type="InterPro" id="IPR052271">
    <property type="entry name" value="GDPD-Related"/>
</dbReference>
<keyword evidence="7" id="KW-0472">Membrane</keyword>
<dbReference type="SUPFAM" id="SSF51695">
    <property type="entry name" value="PLC-like phosphodiesterases"/>
    <property type="match status" value="1"/>
</dbReference>
<keyword evidence="3" id="KW-0812">Transmembrane</keyword>
<dbReference type="InterPro" id="IPR017946">
    <property type="entry name" value="PLC-like_Pdiesterase_TIM-brl"/>
</dbReference>
<accession>A0A7S3V285</accession>
<protein>
    <recommendedName>
        <fullName evidence="8">GP-PDE domain-containing protein</fullName>
    </recommendedName>
</protein>
<feature type="domain" description="GP-PDE" evidence="8">
    <location>
        <begin position="246"/>
        <end position="538"/>
    </location>
</feature>